<keyword evidence="4" id="KW-0288">FMN</keyword>
<dbReference type="Proteomes" id="UP000019275">
    <property type="component" value="Unassembled WGS sequence"/>
</dbReference>
<name>A0ABN0RKK0_9FLAO</name>
<keyword evidence="5" id="KW-0560">Oxidoreductase</keyword>
<evidence type="ECO:0000259" key="6">
    <source>
        <dbReference type="Pfam" id="PF00881"/>
    </source>
</evidence>
<dbReference type="PANTHER" id="PTHR43673">
    <property type="entry name" value="NAD(P)H NITROREDUCTASE YDGI-RELATED"/>
    <property type="match status" value="1"/>
</dbReference>
<keyword evidence="8" id="KW-1185">Reference proteome</keyword>
<proteinExistence type="inferred from homology"/>
<keyword evidence="3" id="KW-0285">Flavoprotein</keyword>
<evidence type="ECO:0000256" key="1">
    <source>
        <dbReference type="ARBA" id="ARBA00001917"/>
    </source>
</evidence>
<protein>
    <submittedName>
        <fullName evidence="7">Nitroreductase</fullName>
    </submittedName>
</protein>
<comment type="similarity">
    <text evidence="2">Belongs to the nitroreductase family.</text>
</comment>
<dbReference type="Pfam" id="PF00881">
    <property type="entry name" value="Nitroreductase"/>
    <property type="match status" value="1"/>
</dbReference>
<evidence type="ECO:0000313" key="7">
    <source>
        <dbReference type="EMBL" id="EWH12378.1"/>
    </source>
</evidence>
<evidence type="ECO:0000313" key="8">
    <source>
        <dbReference type="Proteomes" id="UP000019275"/>
    </source>
</evidence>
<evidence type="ECO:0000256" key="4">
    <source>
        <dbReference type="ARBA" id="ARBA00022643"/>
    </source>
</evidence>
<comment type="cofactor">
    <cofactor evidence="1">
        <name>FMN</name>
        <dbReference type="ChEBI" id="CHEBI:58210"/>
    </cofactor>
</comment>
<feature type="domain" description="Nitroreductase" evidence="6">
    <location>
        <begin position="8"/>
        <end position="184"/>
    </location>
</feature>
<dbReference type="InterPro" id="IPR029479">
    <property type="entry name" value="Nitroreductase"/>
</dbReference>
<dbReference type="InterPro" id="IPR000415">
    <property type="entry name" value="Nitroreductase-like"/>
</dbReference>
<dbReference type="RefSeq" id="WP_034646626.1">
    <property type="nucleotide sequence ID" value="NZ_ARZX01000023.1"/>
</dbReference>
<dbReference type="PANTHER" id="PTHR43673:SF2">
    <property type="entry name" value="NITROREDUCTASE"/>
    <property type="match status" value="1"/>
</dbReference>
<reference evidence="7 8" key="1">
    <citation type="journal article" date="2014" name="Genome Announc.">
        <title>Draft Genome Sequence of the Carrageenan-Degrading Bacterium Cellulophaga sp. Strain KL-A, Isolated from Decaying Marine Algae.</title>
        <authorList>
            <person name="Shan D."/>
            <person name="Ying J."/>
            <person name="Li X."/>
            <person name="Gao Z."/>
            <person name="Wei G."/>
            <person name="Shao Z."/>
        </authorList>
    </citation>
    <scope>NUCLEOTIDE SEQUENCE [LARGE SCALE GENOMIC DNA]</scope>
    <source>
        <strain evidence="7 8">KL-A</strain>
    </source>
</reference>
<organism evidence="7 8">
    <name type="scientific">Cellulophaga geojensis KL-A</name>
    <dbReference type="NCBI Taxonomy" id="1328323"/>
    <lineage>
        <taxon>Bacteria</taxon>
        <taxon>Pseudomonadati</taxon>
        <taxon>Bacteroidota</taxon>
        <taxon>Flavobacteriia</taxon>
        <taxon>Flavobacteriales</taxon>
        <taxon>Flavobacteriaceae</taxon>
        <taxon>Cellulophaga</taxon>
    </lineage>
</organism>
<sequence>MEIIKKLEWRYAVKKFNENIVLPDAKIEAVKEAFNLTATSYGLQPIKMVVVKNKALQQQLAVSSYNQQQVAQASHVLVLCRETTINADYIANYFKRVQQVRGTSNDILDPFKQQLIGSFSKKTSDEVAQWATNQAYLILGNLLTVCAATEIDACPMEGFIPAEYDKLLGLQKLNLASVLTMPIGIRADDDVFATFKKVRKETVESVIEIA</sequence>
<gene>
    <name evidence="7" type="ORF">KLA_14655</name>
</gene>
<evidence type="ECO:0000256" key="3">
    <source>
        <dbReference type="ARBA" id="ARBA00022630"/>
    </source>
</evidence>
<dbReference type="Gene3D" id="3.40.109.10">
    <property type="entry name" value="NADH Oxidase"/>
    <property type="match status" value="1"/>
</dbReference>
<accession>A0ABN0RKK0</accession>
<comment type="caution">
    <text evidence="7">The sequence shown here is derived from an EMBL/GenBank/DDBJ whole genome shotgun (WGS) entry which is preliminary data.</text>
</comment>
<evidence type="ECO:0000256" key="2">
    <source>
        <dbReference type="ARBA" id="ARBA00007118"/>
    </source>
</evidence>
<dbReference type="EMBL" id="ARZX01000023">
    <property type="protein sequence ID" value="EWH12378.1"/>
    <property type="molecule type" value="Genomic_DNA"/>
</dbReference>
<evidence type="ECO:0000256" key="5">
    <source>
        <dbReference type="ARBA" id="ARBA00023002"/>
    </source>
</evidence>
<dbReference type="SUPFAM" id="SSF55469">
    <property type="entry name" value="FMN-dependent nitroreductase-like"/>
    <property type="match status" value="1"/>
</dbReference>